<feature type="transmembrane region" description="Helical" evidence="13">
    <location>
        <begin position="245"/>
        <end position="267"/>
    </location>
</feature>
<dbReference type="GO" id="GO:0006506">
    <property type="term" value="P:GPI anchor biosynthetic process"/>
    <property type="evidence" value="ECO:0007669"/>
    <property type="project" value="UniProtKB-UniPathway"/>
</dbReference>
<evidence type="ECO:0000256" key="7">
    <source>
        <dbReference type="ARBA" id="ARBA00022692"/>
    </source>
</evidence>
<comment type="caution">
    <text evidence="13">Lacks conserved residue(s) required for the propagation of feature annotation.</text>
</comment>
<evidence type="ECO:0000256" key="9">
    <source>
        <dbReference type="ARBA" id="ARBA00022989"/>
    </source>
</evidence>
<keyword evidence="6 13" id="KW-0808">Transferase</keyword>
<evidence type="ECO:0000256" key="12">
    <source>
        <dbReference type="ARBA" id="ARBA00093608"/>
    </source>
</evidence>
<keyword evidence="4 13" id="KW-0337">GPI-anchor biosynthesis</keyword>
<organism evidence="14 15">
    <name type="scientific">Vespula pensylvanica</name>
    <name type="common">Western yellow jacket</name>
    <name type="synonym">Wasp</name>
    <dbReference type="NCBI Taxonomy" id="30213"/>
    <lineage>
        <taxon>Eukaryota</taxon>
        <taxon>Metazoa</taxon>
        <taxon>Ecdysozoa</taxon>
        <taxon>Arthropoda</taxon>
        <taxon>Hexapoda</taxon>
        <taxon>Insecta</taxon>
        <taxon>Pterygota</taxon>
        <taxon>Neoptera</taxon>
        <taxon>Endopterygota</taxon>
        <taxon>Hymenoptera</taxon>
        <taxon>Apocrita</taxon>
        <taxon>Aculeata</taxon>
        <taxon>Vespoidea</taxon>
        <taxon>Vespidae</taxon>
        <taxon>Vespinae</taxon>
        <taxon>Vespula</taxon>
    </lineage>
</organism>
<dbReference type="GO" id="GO:1990529">
    <property type="term" value="C:glycosylphosphatidylinositol-mannosyltransferase I complex"/>
    <property type="evidence" value="ECO:0007669"/>
    <property type="project" value="TreeGrafter"/>
</dbReference>
<dbReference type="SUPFAM" id="SSF47072">
    <property type="entry name" value="Cysteine alpha-hairpin motif"/>
    <property type="match status" value="1"/>
</dbReference>
<comment type="subcellular location">
    <subcellularLocation>
        <location evidence="1 13">Endoplasmic reticulum membrane</location>
        <topology evidence="1 13">Multi-pass membrane protein</topology>
    </subcellularLocation>
</comment>
<evidence type="ECO:0000256" key="5">
    <source>
        <dbReference type="ARBA" id="ARBA00022676"/>
    </source>
</evidence>
<feature type="transmembrane region" description="Helical" evidence="13">
    <location>
        <begin position="288"/>
        <end position="307"/>
    </location>
</feature>
<dbReference type="PANTHER" id="PTHR12886">
    <property type="entry name" value="PIG-M MANNOSYLTRANSFERASE"/>
    <property type="match status" value="1"/>
</dbReference>
<dbReference type="Gene3D" id="1.10.287.1130">
    <property type="entry name" value="CytochromE C oxidase copper chaperone"/>
    <property type="match status" value="1"/>
</dbReference>
<feature type="transmembrane region" description="Helical" evidence="13">
    <location>
        <begin position="205"/>
        <end position="225"/>
    </location>
</feature>
<keyword evidence="9 13" id="KW-1133">Transmembrane helix</keyword>
<feature type="transmembrane region" description="Helical" evidence="13">
    <location>
        <begin position="417"/>
        <end position="437"/>
    </location>
</feature>
<dbReference type="PROSITE" id="PS51808">
    <property type="entry name" value="CHCH"/>
    <property type="match status" value="1"/>
</dbReference>
<dbReference type="Pfam" id="PF08991">
    <property type="entry name" value="CMC4"/>
    <property type="match status" value="1"/>
</dbReference>
<dbReference type="EC" id="2.4.1.-" evidence="13"/>
<dbReference type="EMBL" id="JACSDY010000006">
    <property type="protein sequence ID" value="KAF7425812.1"/>
    <property type="molecule type" value="Genomic_DNA"/>
</dbReference>
<gene>
    <name evidence="14" type="ORF">H0235_008250</name>
</gene>
<dbReference type="Pfam" id="PF05007">
    <property type="entry name" value="Mannosyl_trans"/>
    <property type="match status" value="1"/>
</dbReference>
<evidence type="ECO:0000256" key="1">
    <source>
        <dbReference type="ARBA" id="ARBA00004477"/>
    </source>
</evidence>
<dbReference type="InterPro" id="IPR009069">
    <property type="entry name" value="Cys_alpha_HP_mot_SF"/>
</dbReference>
<evidence type="ECO:0000256" key="2">
    <source>
        <dbReference type="ARBA" id="ARBA00004687"/>
    </source>
</evidence>
<dbReference type="PANTHER" id="PTHR12886:SF0">
    <property type="entry name" value="GPI MANNOSYLTRANSFERASE 1"/>
    <property type="match status" value="1"/>
</dbReference>
<comment type="similarity">
    <text evidence="3 13">Belongs to the PIGM family.</text>
</comment>
<name>A0A834P326_VESPE</name>
<keyword evidence="7 13" id="KW-0812">Transmembrane</keyword>
<dbReference type="GO" id="GO:0005789">
    <property type="term" value="C:endoplasmic reticulum membrane"/>
    <property type="evidence" value="ECO:0007669"/>
    <property type="project" value="UniProtKB-SubCell"/>
</dbReference>
<evidence type="ECO:0000313" key="15">
    <source>
        <dbReference type="Proteomes" id="UP000600918"/>
    </source>
</evidence>
<feature type="transmembrane region" description="Helical" evidence="13">
    <location>
        <begin position="443"/>
        <end position="465"/>
    </location>
</feature>
<dbReference type="GO" id="GO:0051751">
    <property type="term" value="F:alpha-1,4-mannosyltransferase activity"/>
    <property type="evidence" value="ECO:0007669"/>
    <property type="project" value="InterPro"/>
</dbReference>
<evidence type="ECO:0000256" key="6">
    <source>
        <dbReference type="ARBA" id="ARBA00022679"/>
    </source>
</evidence>
<proteinExistence type="inferred from homology"/>
<evidence type="ECO:0000256" key="8">
    <source>
        <dbReference type="ARBA" id="ARBA00022824"/>
    </source>
</evidence>
<evidence type="ECO:0000256" key="13">
    <source>
        <dbReference type="RuleBase" id="RU365064"/>
    </source>
</evidence>
<keyword evidence="10 13" id="KW-0472">Membrane</keyword>
<feature type="transmembrane region" description="Helical" evidence="13">
    <location>
        <begin position="176"/>
        <end position="193"/>
    </location>
</feature>
<evidence type="ECO:0000256" key="3">
    <source>
        <dbReference type="ARBA" id="ARBA00011071"/>
    </source>
</evidence>
<dbReference type="GO" id="GO:0004376">
    <property type="term" value="F:GPI mannosyltransferase activity"/>
    <property type="evidence" value="ECO:0007669"/>
    <property type="project" value="InterPro"/>
</dbReference>
<dbReference type="Proteomes" id="UP000600918">
    <property type="component" value="Unassembled WGS sequence"/>
</dbReference>
<keyword evidence="15" id="KW-1185">Reference proteome</keyword>
<dbReference type="UniPathway" id="UPA00196"/>
<reference evidence="14" key="1">
    <citation type="journal article" date="2020" name="G3 (Bethesda)">
        <title>High-Quality Assemblies for Three Invasive Social Wasps from the &lt;i&gt;Vespula&lt;/i&gt; Genus.</title>
        <authorList>
            <person name="Harrop T.W.R."/>
            <person name="Guhlin J."/>
            <person name="McLaughlin G.M."/>
            <person name="Permina E."/>
            <person name="Stockwell P."/>
            <person name="Gilligan J."/>
            <person name="Le Lec M.F."/>
            <person name="Gruber M.A.M."/>
            <person name="Quinn O."/>
            <person name="Lovegrove M."/>
            <person name="Duncan E.J."/>
            <person name="Remnant E.J."/>
            <person name="Van Eeckhoven J."/>
            <person name="Graham B."/>
            <person name="Knapp R.A."/>
            <person name="Langford K.W."/>
            <person name="Kronenberg Z."/>
            <person name="Press M.O."/>
            <person name="Eacker S.M."/>
            <person name="Wilson-Rankin E.E."/>
            <person name="Purcell J."/>
            <person name="Lester P.J."/>
            <person name="Dearden P.K."/>
        </authorList>
    </citation>
    <scope>NUCLEOTIDE SEQUENCE</scope>
    <source>
        <strain evidence="14">Volc-1</strain>
    </source>
</reference>
<comment type="function">
    <text evidence="11 13">Catalytic subunit of the glycosylphosphatidylinositol-mannosyltransferase I complex which catalyzes the transfer of the first mannose, via an alpha-1,4 bond from a dolichol-phosphate-mannose (Dol-P-Man) to the glucosaminyl acyl phosphatidylinositol (GlcN-(acyl)PI) intermediate to generate alpha-D-Man-(1-&gt;4)-alpha-D-GlcN-(1-&gt;6)-(1-radyl,2-acyl-sn-glycero-3-phospho)-2-acyl-inositol and participates in the sixth step of the glycosylphosphatidylinositol-anchor biosynthesis.</text>
</comment>
<protein>
    <recommendedName>
        <fullName evidence="12 13">GPI alpha-1,4-mannosyltransferase I, catalytic subunit</fullName>
        <ecNumber evidence="13">2.4.1.-</ecNumber>
    </recommendedName>
    <alternativeName>
        <fullName evidence="13">GPI mannosyltransferase I</fullName>
    </alternativeName>
</protein>
<sequence length="474" mass="55110">MTTTDPCKVLACKLQKCLRDNLYQPSRCENVLEDIRQCCIKHAANSIVCDGIDTSKPYEHNTIDYKINMEAVKSAKDRFKKYPLLIAQCEETAKQYALCVLEKKTLRKNDCEAEFARFKACVVKAAANIDYKVFTDAARHITEGDTPFKRHTYRYTPLLAFLLIPNVYVHKDFGKIFFSLVDIVVAVLIRRILTRQKWNDKVVTISVFLWLYNPLTIVISTRGNADSLAVLPVILTLDFLQRDQFLLAGLIHGFSVHFRLYPIIFSLAMFLSINKYNRFIPNLNQFKFVNGCAFSLLVLIGFNYKLYGYQFLYESFLYHLIRRDAKHNFSVYFYMSYLSSGIEPNLLKKVLTLLPQIMLLLSLSYKYSDKSNLPFALFTQAMVIVMYNSVMTSQYFFWFLSLLPLCLPNIKMSNFRSISLICAWILSQGIWLFFAYLLEFQGINTFLFIWISGLLFFTTNVKILMDLIRCYKAS</sequence>
<comment type="caution">
    <text evidence="14">The sequence shown here is derived from an EMBL/GenBank/DDBJ whole genome shotgun (WGS) entry which is preliminary data.</text>
</comment>
<keyword evidence="8 13" id="KW-0256">Endoplasmic reticulum</keyword>
<evidence type="ECO:0000256" key="11">
    <source>
        <dbReference type="ARBA" id="ARBA00093408"/>
    </source>
</evidence>
<dbReference type="InterPro" id="IPR027179">
    <property type="entry name" value="CMC4"/>
</dbReference>
<dbReference type="InterPro" id="IPR007704">
    <property type="entry name" value="PIG-M"/>
</dbReference>
<keyword evidence="5 13" id="KW-0328">Glycosyltransferase</keyword>
<comment type="pathway">
    <text evidence="2 13">Glycolipid biosynthesis; glycosylphosphatidylinositol-anchor biosynthesis.</text>
</comment>
<accession>A0A834P326</accession>
<evidence type="ECO:0000256" key="4">
    <source>
        <dbReference type="ARBA" id="ARBA00022502"/>
    </source>
</evidence>
<evidence type="ECO:0000256" key="10">
    <source>
        <dbReference type="ARBA" id="ARBA00023136"/>
    </source>
</evidence>
<evidence type="ECO:0000313" key="14">
    <source>
        <dbReference type="EMBL" id="KAF7425812.1"/>
    </source>
</evidence>
<dbReference type="AlphaFoldDB" id="A0A834P326"/>